<dbReference type="Pfam" id="PF07802">
    <property type="entry name" value="GCK"/>
    <property type="match status" value="1"/>
</dbReference>
<protein>
    <recommendedName>
        <fullName evidence="2">GCK domain-containing protein</fullName>
    </recommendedName>
</protein>
<proteinExistence type="predicted"/>
<evidence type="ECO:0000256" key="1">
    <source>
        <dbReference type="SAM" id="MobiDB-lite"/>
    </source>
</evidence>
<feature type="region of interest" description="Disordered" evidence="1">
    <location>
        <begin position="17"/>
        <end position="93"/>
    </location>
</feature>
<evidence type="ECO:0000259" key="2">
    <source>
        <dbReference type="SMART" id="SM01227"/>
    </source>
</evidence>
<evidence type="ECO:0000313" key="4">
    <source>
        <dbReference type="Proteomes" id="UP001633002"/>
    </source>
</evidence>
<evidence type="ECO:0000313" key="3">
    <source>
        <dbReference type="EMBL" id="KAL3682642.1"/>
    </source>
</evidence>
<name>A0ABD3GWU7_9MARC</name>
<organism evidence="3 4">
    <name type="scientific">Riccia sorocarpa</name>
    <dbReference type="NCBI Taxonomy" id="122646"/>
    <lineage>
        <taxon>Eukaryota</taxon>
        <taxon>Viridiplantae</taxon>
        <taxon>Streptophyta</taxon>
        <taxon>Embryophyta</taxon>
        <taxon>Marchantiophyta</taxon>
        <taxon>Marchantiopsida</taxon>
        <taxon>Marchantiidae</taxon>
        <taxon>Marchantiales</taxon>
        <taxon>Ricciaceae</taxon>
        <taxon>Riccia</taxon>
    </lineage>
</organism>
<sequence>MAAESVKIEVIGISTEIGEDDQQNGISVVESDKSPKEFDLVAEDNREPATVVYKDEEFENREESSAQEDGAEHRSAKGGAKTSAEIPASGSEEEGEQEECAFCLFMKAGPCGEQFTVWQNCVEEAEKAGEDIVVKCTQTTSLLKACMDMNTEYYGLVLEAERVMASEDEKQAAGNPSDEEKTTEVGDMVVDEATNSEMVLDLNLPFVKVMHRFV</sequence>
<dbReference type="AlphaFoldDB" id="A0ABD3GWU7"/>
<comment type="caution">
    <text evidence="3">The sequence shown here is derived from an EMBL/GenBank/DDBJ whole genome shotgun (WGS) entry which is preliminary data.</text>
</comment>
<dbReference type="PANTHER" id="PTHR34357:SF2">
    <property type="entry name" value="F26F24.3-RELATED"/>
    <property type="match status" value="1"/>
</dbReference>
<feature type="domain" description="GCK" evidence="2">
    <location>
        <begin position="98"/>
        <end position="172"/>
    </location>
</feature>
<dbReference type="InterPro" id="IPR012891">
    <property type="entry name" value="GCK_dom"/>
</dbReference>
<dbReference type="EMBL" id="JBJQOH010000006">
    <property type="protein sequence ID" value="KAL3682642.1"/>
    <property type="molecule type" value="Genomic_DNA"/>
</dbReference>
<accession>A0ABD3GWU7</accession>
<feature type="compositionally biased region" description="Basic and acidic residues" evidence="1">
    <location>
        <begin position="30"/>
        <end position="47"/>
    </location>
</feature>
<gene>
    <name evidence="3" type="ORF">R1sor_000664</name>
</gene>
<dbReference type="Proteomes" id="UP001633002">
    <property type="component" value="Unassembled WGS sequence"/>
</dbReference>
<dbReference type="PANTHER" id="PTHR34357">
    <property type="entry name" value="F7A19.14 PROTEIN-RELATED"/>
    <property type="match status" value="1"/>
</dbReference>
<dbReference type="SMART" id="SM01227">
    <property type="entry name" value="GCK"/>
    <property type="match status" value="1"/>
</dbReference>
<reference evidence="3 4" key="1">
    <citation type="submission" date="2024-09" db="EMBL/GenBank/DDBJ databases">
        <title>Chromosome-scale assembly of Riccia sorocarpa.</title>
        <authorList>
            <person name="Paukszto L."/>
        </authorList>
    </citation>
    <scope>NUCLEOTIDE SEQUENCE [LARGE SCALE GENOMIC DNA]</scope>
    <source>
        <strain evidence="3">LP-2024</strain>
        <tissue evidence="3">Aerial parts of the thallus</tissue>
    </source>
</reference>
<keyword evidence="4" id="KW-1185">Reference proteome</keyword>
<dbReference type="Gene3D" id="1.10.287.2900">
    <property type="match status" value="1"/>
</dbReference>